<dbReference type="KEGG" id="tje:TJEJU_1823"/>
<feature type="transmembrane region" description="Helical" evidence="6">
    <location>
        <begin position="191"/>
        <end position="208"/>
    </location>
</feature>
<feature type="transmembrane region" description="Helical" evidence="6">
    <location>
        <begin position="32"/>
        <end position="48"/>
    </location>
</feature>
<keyword evidence="3 6" id="KW-0812">Transmembrane</keyword>
<reference evidence="7 8" key="1">
    <citation type="submission" date="2017-07" db="EMBL/GenBank/DDBJ databases">
        <authorList>
            <person name="Sun Z.S."/>
            <person name="Albrecht U."/>
            <person name="Echele G."/>
            <person name="Lee C.C."/>
        </authorList>
    </citation>
    <scope>NUCLEOTIDE SEQUENCE [LARGE SCALE GENOMIC DNA]</scope>
    <source>
        <strain evidence="8">type strain: KCTC 22618</strain>
    </source>
</reference>
<evidence type="ECO:0008006" key="9">
    <source>
        <dbReference type="Google" id="ProtNLM"/>
    </source>
</evidence>
<feature type="transmembrane region" description="Helical" evidence="6">
    <location>
        <begin position="79"/>
        <end position="97"/>
    </location>
</feature>
<evidence type="ECO:0000313" key="7">
    <source>
        <dbReference type="EMBL" id="SNR15532.1"/>
    </source>
</evidence>
<evidence type="ECO:0000256" key="5">
    <source>
        <dbReference type="ARBA" id="ARBA00023136"/>
    </source>
</evidence>
<protein>
    <recommendedName>
        <fullName evidence="9">Lysoplasmalogenase</fullName>
    </recommendedName>
</protein>
<feature type="transmembrane region" description="Helical" evidence="6">
    <location>
        <begin position="163"/>
        <end position="185"/>
    </location>
</feature>
<proteinExistence type="inferred from homology"/>
<keyword evidence="5 6" id="KW-0472">Membrane</keyword>
<organism evidence="7 8">
    <name type="scientific">Tenacibaculum jejuense</name>
    <dbReference type="NCBI Taxonomy" id="584609"/>
    <lineage>
        <taxon>Bacteria</taxon>
        <taxon>Pseudomonadati</taxon>
        <taxon>Bacteroidota</taxon>
        <taxon>Flavobacteriia</taxon>
        <taxon>Flavobacteriales</taxon>
        <taxon>Flavobacteriaceae</taxon>
        <taxon>Tenacibaculum</taxon>
    </lineage>
</organism>
<gene>
    <name evidence="7" type="ORF">TJEJU_1823</name>
</gene>
<dbReference type="InterPro" id="IPR012506">
    <property type="entry name" value="TMEM86B-like"/>
</dbReference>
<dbReference type="PANTHER" id="PTHR31885">
    <property type="entry name" value="GH04784P"/>
    <property type="match status" value="1"/>
</dbReference>
<dbReference type="EMBL" id="LT899436">
    <property type="protein sequence ID" value="SNR15532.1"/>
    <property type="molecule type" value="Genomic_DNA"/>
</dbReference>
<dbReference type="AlphaFoldDB" id="A0A238U8V4"/>
<comment type="subcellular location">
    <subcellularLocation>
        <location evidence="1">Membrane</location>
        <topology evidence="1">Multi-pass membrane protein</topology>
    </subcellularLocation>
</comment>
<evidence type="ECO:0000256" key="2">
    <source>
        <dbReference type="ARBA" id="ARBA00007375"/>
    </source>
</evidence>
<evidence type="ECO:0000313" key="8">
    <source>
        <dbReference type="Proteomes" id="UP000215214"/>
    </source>
</evidence>
<dbReference type="Pfam" id="PF07947">
    <property type="entry name" value="YhhN"/>
    <property type="match status" value="1"/>
</dbReference>
<keyword evidence="8" id="KW-1185">Reference proteome</keyword>
<evidence type="ECO:0000256" key="1">
    <source>
        <dbReference type="ARBA" id="ARBA00004141"/>
    </source>
</evidence>
<dbReference type="GO" id="GO:0016020">
    <property type="term" value="C:membrane"/>
    <property type="evidence" value="ECO:0007669"/>
    <property type="project" value="UniProtKB-SubCell"/>
</dbReference>
<comment type="similarity">
    <text evidence="2">Belongs to the TMEM86 family.</text>
</comment>
<sequence>MGSKRIFFYILFFLVSIIEIYAVIYNKNELDFIFKPLITSTLVALYLVSVTKPNFWYVSALFFSFWGDVLLLFPEDFFVLGLLSFLITHVIYIKIISGFIKKIKLGTKMFSFLAFLIYFSAIIFLIQNNLKELFFPVIMYGIVISLFGTTALLNYINNKTTESLWLFIGALIFILSDTILALHKFYSPQPIFLNSIMITYIVAQFYICKGMISKGNLEV</sequence>
<dbReference type="PANTHER" id="PTHR31885:SF6">
    <property type="entry name" value="GH04784P"/>
    <property type="match status" value="1"/>
</dbReference>
<dbReference type="GO" id="GO:0016787">
    <property type="term" value="F:hydrolase activity"/>
    <property type="evidence" value="ECO:0007669"/>
    <property type="project" value="TreeGrafter"/>
</dbReference>
<feature type="transmembrane region" description="Helical" evidence="6">
    <location>
        <begin position="133"/>
        <end position="156"/>
    </location>
</feature>
<name>A0A238U8V4_9FLAO</name>
<evidence type="ECO:0000256" key="4">
    <source>
        <dbReference type="ARBA" id="ARBA00022989"/>
    </source>
</evidence>
<evidence type="ECO:0000256" key="6">
    <source>
        <dbReference type="SAM" id="Phobius"/>
    </source>
</evidence>
<feature type="transmembrane region" description="Helical" evidence="6">
    <location>
        <begin position="7"/>
        <end position="26"/>
    </location>
</feature>
<keyword evidence="4 6" id="KW-1133">Transmembrane helix</keyword>
<dbReference type="Proteomes" id="UP000215214">
    <property type="component" value="Chromosome TJEJU"/>
</dbReference>
<evidence type="ECO:0000256" key="3">
    <source>
        <dbReference type="ARBA" id="ARBA00022692"/>
    </source>
</evidence>
<feature type="transmembrane region" description="Helical" evidence="6">
    <location>
        <begin position="109"/>
        <end position="127"/>
    </location>
</feature>
<accession>A0A238U8V4</accession>